<dbReference type="NCBIfam" id="TIGR01614">
    <property type="entry name" value="PME_inhib"/>
    <property type="match status" value="1"/>
</dbReference>
<dbReference type="InterPro" id="IPR006501">
    <property type="entry name" value="Pectinesterase_inhib_dom"/>
</dbReference>
<accession>A0AAV6M9E9</accession>
<dbReference type="PANTHER" id="PTHR31080:SF117">
    <property type="entry name" value="PLANT INVERTASE_PECTIN METHYLESTERASE INHIBITOR SUPERFAMILY PROTEIN"/>
    <property type="match status" value="1"/>
</dbReference>
<evidence type="ECO:0000256" key="2">
    <source>
        <dbReference type="SAM" id="SignalP"/>
    </source>
</evidence>
<name>A0AAV6M9E9_9ROSI</name>
<dbReference type="PANTHER" id="PTHR31080">
    <property type="entry name" value="PECTINESTERASE INHIBITOR-LIKE"/>
    <property type="match status" value="1"/>
</dbReference>
<dbReference type="SMART" id="SM00856">
    <property type="entry name" value="PMEI"/>
    <property type="match status" value="1"/>
</dbReference>
<feature type="non-terminal residue" evidence="4">
    <location>
        <position position="1"/>
    </location>
</feature>
<feature type="chain" id="PRO_5044023238" description="Pectinesterase inhibitor domain-containing protein" evidence="2">
    <location>
        <begin position="26"/>
        <end position="175"/>
    </location>
</feature>
<dbReference type="Pfam" id="PF04043">
    <property type="entry name" value="PMEI"/>
    <property type="match status" value="1"/>
</dbReference>
<organism evidence="4 5">
    <name type="scientific">Cucurbita argyrosperma subsp. sororia</name>
    <dbReference type="NCBI Taxonomy" id="37648"/>
    <lineage>
        <taxon>Eukaryota</taxon>
        <taxon>Viridiplantae</taxon>
        <taxon>Streptophyta</taxon>
        <taxon>Embryophyta</taxon>
        <taxon>Tracheophyta</taxon>
        <taxon>Spermatophyta</taxon>
        <taxon>Magnoliopsida</taxon>
        <taxon>eudicotyledons</taxon>
        <taxon>Gunneridae</taxon>
        <taxon>Pentapetalae</taxon>
        <taxon>rosids</taxon>
        <taxon>fabids</taxon>
        <taxon>Cucurbitales</taxon>
        <taxon>Cucurbitaceae</taxon>
        <taxon>Cucurbiteae</taxon>
        <taxon>Cucurbita</taxon>
    </lineage>
</organism>
<dbReference type="InterPro" id="IPR051955">
    <property type="entry name" value="PME_Inhibitor"/>
</dbReference>
<comment type="caution">
    <text evidence="4">The sequence shown here is derived from an EMBL/GenBank/DDBJ whole genome shotgun (WGS) entry which is preliminary data.</text>
</comment>
<dbReference type="Proteomes" id="UP000685013">
    <property type="component" value="Chromosome 16"/>
</dbReference>
<keyword evidence="2" id="KW-0732">Signal</keyword>
<comment type="similarity">
    <text evidence="1">Belongs to the PMEI family.</text>
</comment>
<gene>
    <name evidence="4" type="ORF">SDJN03_25180</name>
</gene>
<evidence type="ECO:0000313" key="5">
    <source>
        <dbReference type="Proteomes" id="UP000685013"/>
    </source>
</evidence>
<dbReference type="CDD" id="cd15798">
    <property type="entry name" value="PMEI-like_3"/>
    <property type="match status" value="1"/>
</dbReference>
<dbReference type="GO" id="GO:0004857">
    <property type="term" value="F:enzyme inhibitor activity"/>
    <property type="evidence" value="ECO:0007669"/>
    <property type="project" value="InterPro"/>
</dbReference>
<keyword evidence="5" id="KW-1185">Reference proteome</keyword>
<feature type="signal peptide" evidence="2">
    <location>
        <begin position="1"/>
        <end position="25"/>
    </location>
</feature>
<dbReference type="EMBL" id="JAGKQH010000016">
    <property type="protein sequence ID" value="KAG6577606.1"/>
    <property type="molecule type" value="Genomic_DNA"/>
</dbReference>
<evidence type="ECO:0000313" key="4">
    <source>
        <dbReference type="EMBL" id="KAG6577606.1"/>
    </source>
</evidence>
<reference evidence="4 5" key="1">
    <citation type="journal article" date="2021" name="Hortic Res">
        <title>The domestication of Cucurbita argyrosperma as revealed by the genome of its wild relative.</title>
        <authorList>
            <person name="Barrera-Redondo J."/>
            <person name="Sanchez-de la Vega G."/>
            <person name="Aguirre-Liguori J.A."/>
            <person name="Castellanos-Morales G."/>
            <person name="Gutierrez-Guerrero Y.T."/>
            <person name="Aguirre-Dugua X."/>
            <person name="Aguirre-Planter E."/>
            <person name="Tenaillon M.I."/>
            <person name="Lira-Saade R."/>
            <person name="Eguiarte L.E."/>
        </authorList>
    </citation>
    <scope>NUCLEOTIDE SEQUENCE [LARGE SCALE GENOMIC DNA]</scope>
    <source>
        <strain evidence="4">JBR-2021</strain>
    </source>
</reference>
<proteinExistence type="inferred from homology"/>
<dbReference type="AlphaFoldDB" id="A0AAV6M9E9"/>
<evidence type="ECO:0000256" key="1">
    <source>
        <dbReference type="ARBA" id="ARBA00038471"/>
    </source>
</evidence>
<sequence>MESSVLPITAILFMILINQSYPVTTQPINDTDLCLSSLSADAFAIHGSHRLMTIAALTVALTHTHDASSTVTSLAKSNAITTRESYALSDCIEEFGDSVEELKMAVEALKGNDKTRLDTEDIQTWVSAALTDDNTCMDGFARDTMNGSVKESVKAMVVDVAQLTSIALSLVRQLT</sequence>
<evidence type="ECO:0000259" key="3">
    <source>
        <dbReference type="SMART" id="SM00856"/>
    </source>
</evidence>
<protein>
    <recommendedName>
        <fullName evidence="3">Pectinesterase inhibitor domain-containing protein</fullName>
    </recommendedName>
</protein>
<feature type="domain" description="Pectinesterase inhibitor" evidence="3">
    <location>
        <begin position="17"/>
        <end position="170"/>
    </location>
</feature>